<comment type="cofactor">
    <cofactor evidence="1">
        <name>[4Fe-4S] cluster</name>
        <dbReference type="ChEBI" id="CHEBI:49883"/>
    </cofactor>
</comment>
<dbReference type="GO" id="GO:0004519">
    <property type="term" value="F:endonuclease activity"/>
    <property type="evidence" value="ECO:0007669"/>
    <property type="project" value="UniProtKB-KW"/>
</dbReference>
<keyword evidence="7" id="KW-0408">Iron</keyword>
<dbReference type="PROSITE" id="PS00764">
    <property type="entry name" value="ENDONUCLEASE_III_1"/>
    <property type="match status" value="1"/>
</dbReference>
<dbReference type="Proteomes" id="UP001203342">
    <property type="component" value="Unassembled WGS sequence"/>
</dbReference>
<evidence type="ECO:0000256" key="3">
    <source>
        <dbReference type="ARBA" id="ARBA00022485"/>
    </source>
</evidence>
<dbReference type="InterPro" id="IPR004035">
    <property type="entry name" value="Endouclease-III_FeS-bd_BS"/>
</dbReference>
<keyword evidence="10" id="KW-0326">Glycosidase</keyword>
<dbReference type="Pfam" id="PF00730">
    <property type="entry name" value="HhH-GPD"/>
    <property type="match status" value="1"/>
</dbReference>
<keyword evidence="8" id="KW-0411">Iron-sulfur</keyword>
<keyword evidence="3" id="KW-0004">4Fe-4S</keyword>
<dbReference type="InterPro" id="IPR011257">
    <property type="entry name" value="DNA_glycosylase"/>
</dbReference>
<gene>
    <name evidence="12" type="ORF">NAT47_10285</name>
</gene>
<dbReference type="Gene3D" id="1.10.340.30">
    <property type="entry name" value="Hypothetical protein, domain 2"/>
    <property type="match status" value="1"/>
</dbReference>
<keyword evidence="4" id="KW-0479">Metal-binding</keyword>
<dbReference type="InterPro" id="IPR003651">
    <property type="entry name" value="Endonuclease3_FeS-loop_motif"/>
</dbReference>
<keyword evidence="5" id="KW-0227">DNA damage</keyword>
<evidence type="ECO:0000256" key="9">
    <source>
        <dbReference type="ARBA" id="ARBA00023204"/>
    </source>
</evidence>
<evidence type="ECO:0000256" key="1">
    <source>
        <dbReference type="ARBA" id="ARBA00001966"/>
    </source>
</evidence>
<comment type="caution">
    <text evidence="12">The sequence shown here is derived from an EMBL/GenBank/DDBJ whole genome shotgun (WGS) entry which is preliminary data.</text>
</comment>
<reference evidence="12 13" key="1">
    <citation type="submission" date="2022-05" db="EMBL/GenBank/DDBJ databases">
        <title>Flavobacterium sp., isolated from activated sludge.</title>
        <authorList>
            <person name="Ran Q."/>
        </authorList>
    </citation>
    <scope>NUCLEOTIDE SEQUENCE [LARGE SCALE GENOMIC DNA]</scope>
    <source>
        <strain evidence="12 13">HXWNR69</strain>
    </source>
</reference>
<evidence type="ECO:0000256" key="8">
    <source>
        <dbReference type="ARBA" id="ARBA00023014"/>
    </source>
</evidence>
<evidence type="ECO:0000313" key="12">
    <source>
        <dbReference type="EMBL" id="MCL9770806.1"/>
    </source>
</evidence>
<accession>A0ABT0TJR4</accession>
<dbReference type="PANTHER" id="PTHR10359:SF18">
    <property type="entry name" value="ENDONUCLEASE III"/>
    <property type="match status" value="1"/>
</dbReference>
<dbReference type="PIRSF" id="PIRSF001435">
    <property type="entry name" value="Nth"/>
    <property type="match status" value="1"/>
</dbReference>
<evidence type="ECO:0000256" key="6">
    <source>
        <dbReference type="ARBA" id="ARBA00022801"/>
    </source>
</evidence>
<dbReference type="InterPro" id="IPR003265">
    <property type="entry name" value="HhH-GPD_domain"/>
</dbReference>
<evidence type="ECO:0000256" key="2">
    <source>
        <dbReference type="ARBA" id="ARBA00008343"/>
    </source>
</evidence>
<dbReference type="SMART" id="SM00525">
    <property type="entry name" value="FES"/>
    <property type="match status" value="1"/>
</dbReference>
<keyword evidence="9" id="KW-0234">DNA repair</keyword>
<dbReference type="PANTHER" id="PTHR10359">
    <property type="entry name" value="A/G-SPECIFIC ADENINE GLYCOSYLASE/ENDONUCLEASE III"/>
    <property type="match status" value="1"/>
</dbReference>
<dbReference type="InterPro" id="IPR023170">
    <property type="entry name" value="HhH_base_excis_C"/>
</dbReference>
<keyword evidence="13" id="KW-1185">Reference proteome</keyword>
<organism evidence="12 13">
    <name type="scientific">Flavobacterium fragile</name>
    <dbReference type="NCBI Taxonomy" id="2949085"/>
    <lineage>
        <taxon>Bacteria</taxon>
        <taxon>Pseudomonadati</taxon>
        <taxon>Bacteroidota</taxon>
        <taxon>Flavobacteriia</taxon>
        <taxon>Flavobacteriales</taxon>
        <taxon>Flavobacteriaceae</taxon>
        <taxon>Flavobacterium</taxon>
    </lineage>
</organism>
<keyword evidence="6" id="KW-0378">Hydrolase</keyword>
<feature type="domain" description="HhH-GPD" evidence="11">
    <location>
        <begin position="38"/>
        <end position="185"/>
    </location>
</feature>
<dbReference type="RefSeq" id="WP_250582470.1">
    <property type="nucleotide sequence ID" value="NZ_JAMLJN010000008.1"/>
</dbReference>
<keyword evidence="12" id="KW-0540">Nuclease</keyword>
<dbReference type="SMART" id="SM00478">
    <property type="entry name" value="ENDO3c"/>
    <property type="match status" value="1"/>
</dbReference>
<keyword evidence="12" id="KW-0255">Endonuclease</keyword>
<evidence type="ECO:0000256" key="7">
    <source>
        <dbReference type="ARBA" id="ARBA00023004"/>
    </source>
</evidence>
<comment type="similarity">
    <text evidence="2">Belongs to the Nth/MutY family.</text>
</comment>
<evidence type="ECO:0000313" key="13">
    <source>
        <dbReference type="Proteomes" id="UP001203342"/>
    </source>
</evidence>
<evidence type="ECO:0000259" key="11">
    <source>
        <dbReference type="SMART" id="SM00478"/>
    </source>
</evidence>
<dbReference type="Gene3D" id="1.10.1670.10">
    <property type="entry name" value="Helix-hairpin-Helix base-excision DNA repair enzymes (C-terminal)"/>
    <property type="match status" value="1"/>
</dbReference>
<dbReference type="CDD" id="cd00056">
    <property type="entry name" value="ENDO3c"/>
    <property type="match status" value="1"/>
</dbReference>
<name>A0ABT0TJR4_9FLAO</name>
<evidence type="ECO:0000256" key="5">
    <source>
        <dbReference type="ARBA" id="ARBA00022763"/>
    </source>
</evidence>
<proteinExistence type="inferred from homology"/>
<dbReference type="EMBL" id="JAMLJN010000008">
    <property type="protein sequence ID" value="MCL9770806.1"/>
    <property type="molecule type" value="Genomic_DNA"/>
</dbReference>
<protein>
    <submittedName>
        <fullName evidence="12">Endonuclease III</fullName>
    </submittedName>
</protein>
<dbReference type="SUPFAM" id="SSF48150">
    <property type="entry name" value="DNA-glycosylase"/>
    <property type="match status" value="1"/>
</dbReference>
<sequence length="211" mass="24527">MLFENWKENLEPLIDKYKGRKHPLNYNNTYQLLIMVILSAQDSDANINNITIPFFEKFPNLESISNSSIEEITPYFKKVKNYPTKTIWIFELAKLLKTDNNIPTNLTELIDLKGIGRKSANVILRETNQKAEGIIVDLHVIRVVPRIGLTPKYEDGNKIEKLLIQQLPYEIWNEIGMAFSFLGREICRPTNPKCDDCPINIHCNYFKNLNQ</sequence>
<evidence type="ECO:0000256" key="4">
    <source>
        <dbReference type="ARBA" id="ARBA00022723"/>
    </source>
</evidence>
<evidence type="ECO:0000256" key="10">
    <source>
        <dbReference type="ARBA" id="ARBA00023295"/>
    </source>
</evidence>